<evidence type="ECO:0000313" key="4">
    <source>
        <dbReference type="Proteomes" id="UP000278962"/>
    </source>
</evidence>
<dbReference type="InterPro" id="IPR012341">
    <property type="entry name" value="6hp_glycosidase-like_sf"/>
</dbReference>
<dbReference type="InterPro" id="IPR013320">
    <property type="entry name" value="ConA-like_dom_sf"/>
</dbReference>
<dbReference type="GO" id="GO:0005975">
    <property type="term" value="P:carbohydrate metabolic process"/>
    <property type="evidence" value="ECO:0007669"/>
    <property type="project" value="InterPro"/>
</dbReference>
<protein>
    <submittedName>
        <fullName evidence="3">Concanavalin A-like lectin/glucanase superfamily protein</fullName>
    </submittedName>
</protein>
<dbReference type="Pfam" id="PF13385">
    <property type="entry name" value="Laminin_G_3"/>
    <property type="match status" value="1"/>
</dbReference>
<sequence>MSGRRAPRRAAALLVAGLTGMVIAPPSVSAAPSTAWVDNAFRVDTPNVVRRANIVLGSPPLQANQLMPLGNGTFGAAVWGAGGFTAQLNRGDTWPTRKSPGQVTIPGLAPLTNAADYRGSVDLYDATFRQSGGGMTATTYVRADKDQLVVDVTGADPNSTQTARINLQSGRNPTAGASDGIARLAETWVDTGSFTGGTGKTFGSLAAVTAGGREVSARVVDARTVEVSFKPNADGTFRVLIGSPSYNGGDAQAAAAGVLGSDTTGNLRTAHLAWWQQYWNKVGLIRLQSADGTADYMENLRTIFLYVQGASERGEFPTGQAGTNPLFNFSRDSQGWGGGHYWHWNMRMHLAANMGAGNTDANLPRYRLYRDNLENIRKWTTERMGGRPGICVPETMRFDGTGWYTGTDDGNPSCIAAGPPEWNRRNLTTGANVSLSMWRHYLATDDRTFLERNYPFMADAARFLLAYAVEGADGKLHTSPSNAHETQWDVSDPITDRLAMKTLFPIVVEAATLLGQDAALVTQLQAAIPKILDLPTETRNGQTAFAYSAQPLAQLRNVENLDLETVFPFNTVTDQTPAEFELAKASYATRRFVNANDWSLDAVDAARLHNGPEVAARLRATTSSYQIFSNGLANLGPTGATNTYDEHAGVTALAINEALATDFDGIVRIAPAVPPGWTAEGTVFLQHRSKISVQVQEGAVTTAALVNGPAARSIRIKNPWPGQEAQIVSGSSPGTVVVPATTAALITLPAAANGTYLIQRPSAPTSALPTAVLTGAAPTEARHLAGSNARIGIDVPGYEPPGPCPTPTQTPLFAWDPSSGNTIDDASGYDRDGVWAGGAASYLATGPTGSSASIDGPRYLRTNGVATLGYLREATWAAEIKINASNSYRRIWDWKTPSGGDSVGFLIDLTPSGQVRIITSGVGVTTNAVLPTGRFINLVITASRSGEIDVYVDGTRVGGGSIPNLAIDGCAPAELRIGADQGGGQRISAEVDRTAMFTKALGAEDRGRWQALAFTAPGESVTAETEISGSVPQVLSLAFNQATANLGTFKPGVTADYTATLDATVTSTAPNAALTVHDASATAPGHLVQGSYVLPQALQVRAGAGAFAPVGGASAPTPLVSYTGPKSLDAVAIALKQPIAATDGLHTGAYGKTLTFTLSTTTP</sequence>
<feature type="chain" id="PRO_5039231471" evidence="1">
    <location>
        <begin position="31"/>
        <end position="1163"/>
    </location>
</feature>
<evidence type="ECO:0000256" key="1">
    <source>
        <dbReference type="SAM" id="SignalP"/>
    </source>
</evidence>
<dbReference type="AlphaFoldDB" id="A0A660LJC4"/>
<dbReference type="PANTHER" id="PTHR31084:SF0">
    <property type="entry name" value="ALPHA-L-FUCOSIDASE 2"/>
    <property type="match status" value="1"/>
</dbReference>
<dbReference type="EMBL" id="RBIL01000001">
    <property type="protein sequence ID" value="RKQ93334.1"/>
    <property type="molecule type" value="Genomic_DNA"/>
</dbReference>
<keyword evidence="3" id="KW-0430">Lectin</keyword>
<dbReference type="SUPFAM" id="SSF49899">
    <property type="entry name" value="Concanavalin A-like lectins/glucanases"/>
    <property type="match status" value="1"/>
</dbReference>
<feature type="signal peptide" evidence="1">
    <location>
        <begin position="1"/>
        <end position="30"/>
    </location>
</feature>
<dbReference type="OrthoDB" id="9802600at2"/>
<proteinExistence type="predicted"/>
<dbReference type="Proteomes" id="UP000278962">
    <property type="component" value="Unassembled WGS sequence"/>
</dbReference>
<evidence type="ECO:0000259" key="2">
    <source>
        <dbReference type="Pfam" id="PF22124"/>
    </source>
</evidence>
<evidence type="ECO:0000313" key="3">
    <source>
        <dbReference type="EMBL" id="RKQ93334.1"/>
    </source>
</evidence>
<dbReference type="Gene3D" id="1.50.10.10">
    <property type="match status" value="1"/>
</dbReference>
<organism evidence="3 4">
    <name type="scientific">Solirubrobacter pauli</name>
    <dbReference type="NCBI Taxonomy" id="166793"/>
    <lineage>
        <taxon>Bacteria</taxon>
        <taxon>Bacillati</taxon>
        <taxon>Actinomycetota</taxon>
        <taxon>Thermoleophilia</taxon>
        <taxon>Solirubrobacterales</taxon>
        <taxon>Solirubrobacteraceae</taxon>
        <taxon>Solirubrobacter</taxon>
    </lineage>
</organism>
<feature type="domain" description="Glycosyl hydrolase family 95 catalytic" evidence="2">
    <location>
        <begin position="426"/>
        <end position="652"/>
    </location>
</feature>
<keyword evidence="1" id="KW-0732">Signal</keyword>
<accession>A0A660LJC4</accession>
<dbReference type="Pfam" id="PF22124">
    <property type="entry name" value="Glyco_hydro_95_cat"/>
    <property type="match status" value="1"/>
</dbReference>
<gene>
    <name evidence="3" type="ORF">C8N24_3196</name>
</gene>
<reference evidence="3 4" key="1">
    <citation type="submission" date="2018-10" db="EMBL/GenBank/DDBJ databases">
        <title>Genomic Encyclopedia of Archaeal and Bacterial Type Strains, Phase II (KMG-II): from individual species to whole genera.</title>
        <authorList>
            <person name="Goeker M."/>
        </authorList>
    </citation>
    <scope>NUCLEOTIDE SEQUENCE [LARGE SCALE GENOMIC DNA]</scope>
    <source>
        <strain evidence="3 4">DSM 14954</strain>
    </source>
</reference>
<dbReference type="Gene3D" id="2.60.120.200">
    <property type="match status" value="1"/>
</dbReference>
<name>A0A660LJC4_9ACTN</name>
<dbReference type="InterPro" id="IPR054363">
    <property type="entry name" value="GH95_cat"/>
</dbReference>
<dbReference type="SUPFAM" id="SSF48208">
    <property type="entry name" value="Six-hairpin glycosidases"/>
    <property type="match status" value="1"/>
</dbReference>
<dbReference type="InterPro" id="IPR008928">
    <property type="entry name" value="6-hairpin_glycosidase_sf"/>
</dbReference>
<dbReference type="PANTHER" id="PTHR31084">
    <property type="entry name" value="ALPHA-L-FUCOSIDASE 2"/>
    <property type="match status" value="1"/>
</dbReference>
<dbReference type="GO" id="GO:0030246">
    <property type="term" value="F:carbohydrate binding"/>
    <property type="evidence" value="ECO:0007669"/>
    <property type="project" value="UniProtKB-KW"/>
</dbReference>
<keyword evidence="4" id="KW-1185">Reference proteome</keyword>
<dbReference type="GO" id="GO:0004560">
    <property type="term" value="F:alpha-L-fucosidase activity"/>
    <property type="evidence" value="ECO:0007669"/>
    <property type="project" value="TreeGrafter"/>
</dbReference>
<comment type="caution">
    <text evidence="3">The sequence shown here is derived from an EMBL/GenBank/DDBJ whole genome shotgun (WGS) entry which is preliminary data.</text>
</comment>